<keyword evidence="2" id="KW-1185">Reference proteome</keyword>
<accession>A0A9X2CFK7</accession>
<dbReference type="Proteomes" id="UP001139408">
    <property type="component" value="Unassembled WGS sequence"/>
</dbReference>
<reference evidence="1" key="1">
    <citation type="submission" date="2022-01" db="EMBL/GenBank/DDBJ databases">
        <title>Whole genome-based taxonomy of the Shewanellaceae.</title>
        <authorList>
            <person name="Martin-Rodriguez A.J."/>
        </authorList>
    </citation>
    <scope>NUCLEOTIDE SEQUENCE</scope>
    <source>
        <strain evidence="1">DSM 23803</strain>
    </source>
</reference>
<comment type="caution">
    <text evidence="1">The sequence shown here is derived from an EMBL/GenBank/DDBJ whole genome shotgun (WGS) entry which is preliminary data.</text>
</comment>
<name>A0A9X2CFK7_9GAMM</name>
<organism evidence="1 2">
    <name type="scientific">Shewanella algicola</name>
    <dbReference type="NCBI Taxonomy" id="640633"/>
    <lineage>
        <taxon>Bacteria</taxon>
        <taxon>Pseudomonadati</taxon>
        <taxon>Pseudomonadota</taxon>
        <taxon>Gammaproteobacteria</taxon>
        <taxon>Alteromonadales</taxon>
        <taxon>Shewanellaceae</taxon>
        <taxon>Shewanella</taxon>
    </lineage>
</organism>
<proteinExistence type="predicted"/>
<dbReference type="AlphaFoldDB" id="A0A9X2CFK7"/>
<dbReference type="RefSeq" id="WP_188926940.1">
    <property type="nucleotide sequence ID" value="NZ_BMQI01000065.1"/>
</dbReference>
<dbReference type="EMBL" id="JAKILJ010000065">
    <property type="protein sequence ID" value="MCL1107501.1"/>
    <property type="molecule type" value="Genomic_DNA"/>
</dbReference>
<sequence>MDKFLFGMVLSICVFNVAAKPIYLECEVSNNDAILKFSASVDEETGKASFVQSTGFTFKSEAIFSPNKIAFSTGATGGAVNVERIFEISRVDLSASETVVINDSRLMKNGNCKIVNPENNKF</sequence>
<evidence type="ECO:0000313" key="1">
    <source>
        <dbReference type="EMBL" id="MCL1107501.1"/>
    </source>
</evidence>
<gene>
    <name evidence="1" type="ORF">L2749_20005</name>
</gene>
<protein>
    <submittedName>
        <fullName evidence="1">Uncharacterized protein</fullName>
    </submittedName>
</protein>
<evidence type="ECO:0000313" key="2">
    <source>
        <dbReference type="Proteomes" id="UP001139408"/>
    </source>
</evidence>